<dbReference type="EMBL" id="MK623257">
    <property type="protein sequence ID" value="QEG56936.1"/>
    <property type="molecule type" value="Genomic_DNA"/>
</dbReference>
<keyword evidence="1" id="KW-0472">Membrane</keyword>
<organism evidence="2">
    <name type="scientific">Porodaedalea pini</name>
    <dbReference type="NCBI Taxonomy" id="108901"/>
    <lineage>
        <taxon>Eukaryota</taxon>
        <taxon>Fungi</taxon>
        <taxon>Dikarya</taxon>
        <taxon>Basidiomycota</taxon>
        <taxon>Agaricomycotina</taxon>
        <taxon>Agaricomycetes</taxon>
        <taxon>Hymenochaetales</taxon>
        <taxon>Hymenochaetaceae</taxon>
        <taxon>Porodaedalea</taxon>
    </lineage>
</organism>
<protein>
    <submittedName>
        <fullName evidence="2">Uncharacterized protein</fullName>
    </submittedName>
</protein>
<reference evidence="2" key="2">
    <citation type="submission" date="2019-03" db="EMBL/GenBank/DDBJ databases">
        <authorList>
            <person name="Lee H.-H."/>
            <person name="Tsai I.J."/>
        </authorList>
    </citation>
    <scope>NUCLEOTIDE SEQUENCE</scope>
    <source>
        <strain evidence="2">BCRC 35384</strain>
    </source>
</reference>
<reference evidence="2" key="1">
    <citation type="journal article" date="2019" name="Genome Biol. Evol.">
        <title>Evidence of extensive intraspecific noncoding reshuffling in a 169-kb mitochondrial genome of a basidiomycetous fungus.</title>
        <authorList>
            <person name="Lee H.H."/>
            <person name="Ke H.M."/>
            <person name="Lin C.I."/>
            <person name="Lee T.J."/>
            <person name="Chung C.L."/>
            <person name="Tsai I.J."/>
        </authorList>
    </citation>
    <scope>NUCLEOTIDE SEQUENCE</scope>
    <source>
        <strain evidence="2">BCRC 35384</strain>
    </source>
</reference>
<evidence type="ECO:0000313" key="2">
    <source>
        <dbReference type="EMBL" id="QEG56936.1"/>
    </source>
</evidence>
<feature type="transmembrane region" description="Helical" evidence="1">
    <location>
        <begin position="118"/>
        <end position="134"/>
    </location>
</feature>
<accession>A0A5B9RAK7</accession>
<feature type="transmembrane region" description="Helical" evidence="1">
    <location>
        <begin position="94"/>
        <end position="112"/>
    </location>
</feature>
<evidence type="ECO:0000256" key="1">
    <source>
        <dbReference type="SAM" id="Phobius"/>
    </source>
</evidence>
<feature type="transmembrane region" description="Helical" evidence="1">
    <location>
        <begin position="223"/>
        <end position="245"/>
    </location>
</feature>
<sequence length="273" mass="31472">MKMKTKLTNKAAVINLATKTKATQLAKATRAKLSIARKSPPSWVLSSLSNKFAKSIFVVGVIYLLNRLGLTYLSKLDKVTLLKIFVFLKSLFRLLVYLNIITAVLLYLISMVGVEQKFSWDLLFYLFIFLYYFLRDLTIEYMDKTVKFLRSSFENLINQLNEVKDSVNNKGSVNKKSISYISERNSDLSRSEITSHSKKAYKSWFDSGKINDITPKYDFDYWFYTKLILGLMVTCALFYFAYLAYNDPIETLRLMSAALTSIYKVTKKNCLGS</sequence>
<dbReference type="AlphaFoldDB" id="A0A5B9RAK7"/>
<gene>
    <name evidence="2" type="ORF">PPIT_000055</name>
</gene>
<feature type="transmembrane region" description="Helical" evidence="1">
    <location>
        <begin position="52"/>
        <end position="73"/>
    </location>
</feature>
<name>A0A5B9RAK7_9AGAM</name>
<keyword evidence="1" id="KW-1133">Transmembrane helix</keyword>
<geneLocation type="mitochondrion" evidence="2"/>
<keyword evidence="2" id="KW-0496">Mitochondrion</keyword>
<proteinExistence type="predicted"/>
<keyword evidence="1" id="KW-0812">Transmembrane</keyword>